<dbReference type="eggNOG" id="COG5611">
    <property type="taxonomic scope" value="Bacteria"/>
</dbReference>
<dbReference type="Proteomes" id="UP000028181">
    <property type="component" value="Chromosome I"/>
</dbReference>
<keyword evidence="3" id="KW-1185">Reference proteome</keyword>
<dbReference type="PANTHER" id="PTHR39664:SF2">
    <property type="entry name" value="NUCLEIC ACID-BINDING PROTEIN, CONTAINING PIN DOMAIN-RELATED"/>
    <property type="match status" value="1"/>
</dbReference>
<reference evidence="3" key="1">
    <citation type="journal article" date="2014" name="BMC Genomics">
        <title>Genome sequencing of two Neorhizobium galegae strains reveals a noeT gene responsible for the unusual acetylation of the nodulation factors.</title>
        <authorList>
            <person name="Osterman J."/>
            <person name="Marsh J."/>
            <person name="Laine P.K."/>
            <person name="Zeng Z."/>
            <person name="Alatalo E."/>
            <person name="Sullivan J.T."/>
            <person name="Young J.P."/>
            <person name="Thomas-Oates J."/>
            <person name="Paulin L."/>
            <person name="Lindstrom K."/>
        </authorList>
    </citation>
    <scope>NUCLEOTIDE SEQUENCE [LARGE SCALE GENOMIC DNA]</scope>
    <source>
        <strain evidence="3">HAMBI 540</strain>
    </source>
</reference>
<evidence type="ECO:0000313" key="3">
    <source>
        <dbReference type="Proteomes" id="UP000028181"/>
    </source>
</evidence>
<dbReference type="PANTHER" id="PTHR39664">
    <property type="match status" value="1"/>
</dbReference>
<dbReference type="RefSeq" id="WP_244446552.1">
    <property type="nucleotide sequence ID" value="NZ_HG938353.1"/>
</dbReference>
<name>A0A068SS43_NEOGA</name>
<evidence type="ECO:0000259" key="1">
    <source>
        <dbReference type="Pfam" id="PF01850"/>
    </source>
</evidence>
<dbReference type="AlphaFoldDB" id="A0A068SS43"/>
<sequence length="133" mass="14648">MSLIVDTNILLRAMIFDHEVESPKAQALLASNEVIISNQTLCEMVWVLRRLYKKSQSDLAVAIRTWMSVKTVALDRGAVEAGLTFLETGGDFADGVIEFEGRRLGGDIFATFDKRAASIVRAQGRDCVLLDAD</sequence>
<dbReference type="Gene3D" id="3.40.50.1010">
    <property type="entry name" value="5'-nuclease"/>
    <property type="match status" value="1"/>
</dbReference>
<gene>
    <name evidence="2" type="ORF">RG540_CH25230</name>
</gene>
<dbReference type="InterPro" id="IPR002716">
    <property type="entry name" value="PIN_dom"/>
</dbReference>
<dbReference type="SUPFAM" id="SSF88723">
    <property type="entry name" value="PIN domain-like"/>
    <property type="match status" value="1"/>
</dbReference>
<dbReference type="PATRIC" id="fig|1028800.3.peg.2551"/>
<protein>
    <submittedName>
        <fullName evidence="2">Putative nucleic-acid-binding protein, contains PIN domain</fullName>
    </submittedName>
</protein>
<dbReference type="CDD" id="cd18683">
    <property type="entry name" value="PIN_VapC-like"/>
    <property type="match status" value="1"/>
</dbReference>
<dbReference type="Pfam" id="PF01850">
    <property type="entry name" value="PIN"/>
    <property type="match status" value="1"/>
</dbReference>
<dbReference type="GeneID" id="24255962"/>
<accession>A0A068SS43</accession>
<dbReference type="InterPro" id="IPR029060">
    <property type="entry name" value="PIN-like_dom_sf"/>
</dbReference>
<evidence type="ECO:0000313" key="2">
    <source>
        <dbReference type="EMBL" id="CDN48689.1"/>
    </source>
</evidence>
<dbReference type="EMBL" id="HG938353">
    <property type="protein sequence ID" value="CDN48689.1"/>
    <property type="molecule type" value="Genomic_DNA"/>
</dbReference>
<dbReference type="HOGENOM" id="CLU_121449_0_0_5"/>
<dbReference type="KEGG" id="ngg:RG540_CH25230"/>
<feature type="domain" description="PIN" evidence="1">
    <location>
        <begin position="4"/>
        <end position="118"/>
    </location>
</feature>
<organism evidence="2 3">
    <name type="scientific">Neorhizobium galegae bv. orientalis str. HAMBI 540</name>
    <dbReference type="NCBI Taxonomy" id="1028800"/>
    <lineage>
        <taxon>Bacteria</taxon>
        <taxon>Pseudomonadati</taxon>
        <taxon>Pseudomonadota</taxon>
        <taxon>Alphaproteobacteria</taxon>
        <taxon>Hyphomicrobiales</taxon>
        <taxon>Rhizobiaceae</taxon>
        <taxon>Rhizobium/Agrobacterium group</taxon>
        <taxon>Neorhizobium</taxon>
    </lineage>
</organism>
<proteinExistence type="predicted"/>